<dbReference type="AlphaFoldDB" id="A0A3S3UR24"/>
<reference evidence="2" key="1">
    <citation type="submission" date="2019-01" db="EMBL/GenBank/DDBJ databases">
        <title>Gri0909 isolated from a small marine red alga.</title>
        <authorList>
            <person name="Kim J."/>
            <person name="Jeong S.E."/>
            <person name="Jeon C.O."/>
        </authorList>
    </citation>
    <scope>NUCLEOTIDE SEQUENCE [LARGE SCALE GENOMIC DNA]</scope>
    <source>
        <strain evidence="2">Gri0909</strain>
    </source>
</reference>
<keyword evidence="2" id="KW-1185">Reference proteome</keyword>
<dbReference type="Proteomes" id="UP000287447">
    <property type="component" value="Unassembled WGS sequence"/>
</dbReference>
<evidence type="ECO:0000313" key="2">
    <source>
        <dbReference type="Proteomes" id="UP000287447"/>
    </source>
</evidence>
<dbReference type="RefSeq" id="WP_127763942.1">
    <property type="nucleotide sequence ID" value="NZ_SADE01000001.1"/>
</dbReference>
<dbReference type="EMBL" id="SADE01000001">
    <property type="protein sequence ID" value="RVU38570.1"/>
    <property type="molecule type" value="Genomic_DNA"/>
</dbReference>
<protein>
    <submittedName>
        <fullName evidence="1">Uncharacterized protein</fullName>
    </submittedName>
</protein>
<sequence length="61" mass="6546">MTIAEPWKPHLVVTAGEPAGAFFAEIGQAVIHGDMKDVWCCPVSIPSLLKGEKKIAGVDRE</sequence>
<accession>A0A3S3UR24</accession>
<gene>
    <name evidence="1" type="ORF">EOI86_04625</name>
</gene>
<evidence type="ECO:0000313" key="1">
    <source>
        <dbReference type="EMBL" id="RVU38570.1"/>
    </source>
</evidence>
<proteinExistence type="predicted"/>
<organism evidence="1 2">
    <name type="scientific">Hwanghaeella grinnelliae</name>
    <dbReference type="NCBI Taxonomy" id="2500179"/>
    <lineage>
        <taxon>Bacteria</taxon>
        <taxon>Pseudomonadati</taxon>
        <taxon>Pseudomonadota</taxon>
        <taxon>Alphaproteobacteria</taxon>
        <taxon>Rhodospirillales</taxon>
        <taxon>Rhodospirillaceae</taxon>
        <taxon>Hwanghaeella</taxon>
    </lineage>
</organism>
<comment type="caution">
    <text evidence="1">The sequence shown here is derived from an EMBL/GenBank/DDBJ whole genome shotgun (WGS) entry which is preliminary data.</text>
</comment>
<name>A0A3S3UR24_9PROT</name>